<accession>A0AA88IAI4</accession>
<name>A0AA88IAI4_ARTSF</name>
<reference evidence="10" key="1">
    <citation type="submission" date="2023-07" db="EMBL/GenBank/DDBJ databases">
        <title>Chromosome-level genome assembly of Artemia franciscana.</title>
        <authorList>
            <person name="Jo E."/>
        </authorList>
    </citation>
    <scope>NUCLEOTIDE SEQUENCE</scope>
    <source>
        <tissue evidence="10">Whole body</tissue>
    </source>
</reference>
<protein>
    <recommendedName>
        <fullName evidence="12">Cytochrome P450</fullName>
    </recommendedName>
</protein>
<dbReference type="PRINTS" id="PR00385">
    <property type="entry name" value="P450"/>
</dbReference>
<dbReference type="AlphaFoldDB" id="A0AA88IAI4"/>
<dbReference type="EMBL" id="JAVRJZ010000005">
    <property type="protein sequence ID" value="KAK2723021.1"/>
    <property type="molecule type" value="Genomic_DNA"/>
</dbReference>
<comment type="cofactor">
    <cofactor evidence="1 8">
        <name>heme</name>
        <dbReference type="ChEBI" id="CHEBI:30413"/>
    </cofactor>
</comment>
<dbReference type="PANTHER" id="PTHR24279">
    <property type="entry name" value="CYTOCHROME P450"/>
    <property type="match status" value="1"/>
</dbReference>
<evidence type="ECO:0000256" key="7">
    <source>
        <dbReference type="ARBA" id="ARBA00023033"/>
    </source>
</evidence>
<evidence type="ECO:0000313" key="11">
    <source>
        <dbReference type="Proteomes" id="UP001187531"/>
    </source>
</evidence>
<sequence length="523" mass="60987">MIRIEDNTKSKLATLSLPTMFGKYIGNHLTKSFISKCQSSALITTQAVQQDLPLEIDWRNAKPFEQIPGNPSYPLIGSSYEVFTKQFDFERMHLTSKRYAERFGPICRFVFPGLPPMIQVSDPFENEKIYRADGKFPLRPIAETLKKYREEKLDAIEDLGLLITNGEDWWTIRTKVQQPMMRPQNMLKYLSIMETVSVKMVERIREVRNHNNETPDTFLNEMFKWALEYSNVYHSVKEEYYLFFLHILLQTTELFLFEVRGSVILKISLKHINKAFEKLKHKSEEAGQTILESMLDRGVSIKEATIMAMDLLMAGIETVSLSDYRAIIMVMGDPMDTSSTQSFLFYHLARNEEKQEKLREEIRRFLPTPDAKLKPENLTDMKYLKACVKESLRLSPAVFGNSRYNNTDMVICGYRVPKGCMITMPNQYMSTLECYYKEADKFLPERWLKGDDLEVKTNPYVTLPFGFGPRMCIGRRIAEQEMWLLTVKVLQQMKIEWHSGELDCVTRGVNIPDKPLNFRFIDL</sequence>
<evidence type="ECO:0000256" key="9">
    <source>
        <dbReference type="RuleBase" id="RU000461"/>
    </source>
</evidence>
<keyword evidence="6 8" id="KW-0408">Iron</keyword>
<feature type="binding site" description="axial binding residue" evidence="8">
    <location>
        <position position="472"/>
    </location>
    <ligand>
        <name>heme</name>
        <dbReference type="ChEBI" id="CHEBI:30413"/>
    </ligand>
    <ligandPart>
        <name>Fe</name>
        <dbReference type="ChEBI" id="CHEBI:18248"/>
    </ligandPart>
</feature>
<dbReference type="InterPro" id="IPR017972">
    <property type="entry name" value="Cyt_P450_CS"/>
</dbReference>
<evidence type="ECO:0000256" key="1">
    <source>
        <dbReference type="ARBA" id="ARBA00001971"/>
    </source>
</evidence>
<dbReference type="PANTHER" id="PTHR24279:SF120">
    <property type="entry name" value="CYTOCHROME P450"/>
    <property type="match status" value="1"/>
</dbReference>
<proteinExistence type="inferred from homology"/>
<keyword evidence="11" id="KW-1185">Reference proteome</keyword>
<dbReference type="GO" id="GO:0016705">
    <property type="term" value="F:oxidoreductase activity, acting on paired donors, with incorporation or reduction of molecular oxygen"/>
    <property type="evidence" value="ECO:0007669"/>
    <property type="project" value="InterPro"/>
</dbReference>
<evidence type="ECO:0000256" key="3">
    <source>
        <dbReference type="ARBA" id="ARBA00022617"/>
    </source>
</evidence>
<comment type="caution">
    <text evidence="10">The sequence shown here is derived from an EMBL/GenBank/DDBJ whole genome shotgun (WGS) entry which is preliminary data.</text>
</comment>
<dbReference type="InterPro" id="IPR002401">
    <property type="entry name" value="Cyt_P450_E_grp-I"/>
</dbReference>
<evidence type="ECO:0000313" key="10">
    <source>
        <dbReference type="EMBL" id="KAK2723021.1"/>
    </source>
</evidence>
<dbReference type="GO" id="GO:0005506">
    <property type="term" value="F:iron ion binding"/>
    <property type="evidence" value="ECO:0007669"/>
    <property type="project" value="InterPro"/>
</dbReference>
<dbReference type="GO" id="GO:0020037">
    <property type="term" value="F:heme binding"/>
    <property type="evidence" value="ECO:0007669"/>
    <property type="project" value="InterPro"/>
</dbReference>
<keyword evidence="3 8" id="KW-0349">Heme</keyword>
<dbReference type="SUPFAM" id="SSF48264">
    <property type="entry name" value="Cytochrome P450"/>
    <property type="match status" value="1"/>
</dbReference>
<dbReference type="Gene3D" id="1.10.630.10">
    <property type="entry name" value="Cytochrome P450"/>
    <property type="match status" value="1"/>
</dbReference>
<dbReference type="GO" id="GO:0004497">
    <property type="term" value="F:monooxygenase activity"/>
    <property type="evidence" value="ECO:0007669"/>
    <property type="project" value="UniProtKB-KW"/>
</dbReference>
<dbReference type="Pfam" id="PF00067">
    <property type="entry name" value="p450"/>
    <property type="match status" value="1"/>
</dbReference>
<dbReference type="InterPro" id="IPR001128">
    <property type="entry name" value="Cyt_P450"/>
</dbReference>
<dbReference type="PRINTS" id="PR00463">
    <property type="entry name" value="EP450I"/>
</dbReference>
<gene>
    <name evidence="10" type="ORF">QYM36_003271</name>
</gene>
<evidence type="ECO:0000256" key="4">
    <source>
        <dbReference type="ARBA" id="ARBA00022723"/>
    </source>
</evidence>
<dbReference type="Proteomes" id="UP001187531">
    <property type="component" value="Unassembled WGS sequence"/>
</dbReference>
<evidence type="ECO:0000256" key="8">
    <source>
        <dbReference type="PIRSR" id="PIRSR602401-1"/>
    </source>
</evidence>
<evidence type="ECO:0008006" key="12">
    <source>
        <dbReference type="Google" id="ProtNLM"/>
    </source>
</evidence>
<dbReference type="InterPro" id="IPR036396">
    <property type="entry name" value="Cyt_P450_sf"/>
</dbReference>
<keyword evidence="5 9" id="KW-0560">Oxidoreductase</keyword>
<dbReference type="PROSITE" id="PS00086">
    <property type="entry name" value="CYTOCHROME_P450"/>
    <property type="match status" value="1"/>
</dbReference>
<evidence type="ECO:0000256" key="2">
    <source>
        <dbReference type="ARBA" id="ARBA00010617"/>
    </source>
</evidence>
<keyword evidence="4 8" id="KW-0479">Metal-binding</keyword>
<comment type="similarity">
    <text evidence="2 9">Belongs to the cytochrome P450 family.</text>
</comment>
<dbReference type="InterPro" id="IPR050479">
    <property type="entry name" value="CYP11_CYP27_families"/>
</dbReference>
<keyword evidence="7 9" id="KW-0503">Monooxygenase</keyword>
<dbReference type="CDD" id="cd11054">
    <property type="entry name" value="CYP24A1-like"/>
    <property type="match status" value="1"/>
</dbReference>
<evidence type="ECO:0000256" key="5">
    <source>
        <dbReference type="ARBA" id="ARBA00023002"/>
    </source>
</evidence>
<evidence type="ECO:0000256" key="6">
    <source>
        <dbReference type="ARBA" id="ARBA00023004"/>
    </source>
</evidence>
<organism evidence="10 11">
    <name type="scientific">Artemia franciscana</name>
    <name type="common">Brine shrimp</name>
    <name type="synonym">Artemia sanfranciscana</name>
    <dbReference type="NCBI Taxonomy" id="6661"/>
    <lineage>
        <taxon>Eukaryota</taxon>
        <taxon>Metazoa</taxon>
        <taxon>Ecdysozoa</taxon>
        <taxon>Arthropoda</taxon>
        <taxon>Crustacea</taxon>
        <taxon>Branchiopoda</taxon>
        <taxon>Anostraca</taxon>
        <taxon>Artemiidae</taxon>
        <taxon>Artemia</taxon>
    </lineage>
</organism>